<keyword evidence="4 7" id="KW-0689">Ribosomal protein</keyword>
<dbReference type="InterPro" id="IPR057268">
    <property type="entry name" value="Ribosomal_L18"/>
</dbReference>
<gene>
    <name evidence="7" type="primary">rplR</name>
    <name evidence="8" type="ORF">COY87_02750</name>
</gene>
<comment type="function">
    <text evidence="7">This is one of the proteins that bind and probably mediate the attachment of the 5S RNA into the large ribosomal subunit, where it forms part of the central protuberance.</text>
</comment>
<keyword evidence="3 7" id="KW-0694">RNA-binding</keyword>
<comment type="subunit">
    <text evidence="7">Part of the 50S ribosomal subunit; part of the 5S rRNA/L5/L18/L25 subcomplex. Contacts the 5S and 23S rRNAs.</text>
</comment>
<dbReference type="Gene3D" id="3.30.420.100">
    <property type="match status" value="1"/>
</dbReference>
<name>A0A2M7QJG5_9BACT</name>
<evidence type="ECO:0000313" key="9">
    <source>
        <dbReference type="Proteomes" id="UP000229401"/>
    </source>
</evidence>
<dbReference type="Proteomes" id="UP000229401">
    <property type="component" value="Unassembled WGS sequence"/>
</dbReference>
<evidence type="ECO:0000256" key="6">
    <source>
        <dbReference type="ARBA" id="ARBA00035197"/>
    </source>
</evidence>
<evidence type="ECO:0000256" key="3">
    <source>
        <dbReference type="ARBA" id="ARBA00022884"/>
    </source>
</evidence>
<sequence>MKQITFDRLLRKKRKVRSKMEGSANRPRISINRSNKYIYAQAIDDDKRITIASFSSLQLVKKGKEKINKSQQALLVGKELGKLLKEKKVLKAIFDRNQYIYMGRVKKIAEGLREGGLII</sequence>
<dbReference type="GO" id="GO:0006412">
    <property type="term" value="P:translation"/>
    <property type="evidence" value="ECO:0007669"/>
    <property type="project" value="UniProtKB-UniRule"/>
</dbReference>
<comment type="similarity">
    <text evidence="1 7">Belongs to the universal ribosomal protein uL18 family.</text>
</comment>
<organism evidence="8 9">
    <name type="scientific">Candidatus Roizmanbacteria bacterium CG_4_10_14_0_8_um_filter_33_9</name>
    <dbReference type="NCBI Taxonomy" id="1974826"/>
    <lineage>
        <taxon>Bacteria</taxon>
        <taxon>Candidatus Roizmaniibacteriota</taxon>
    </lineage>
</organism>
<keyword evidence="5 7" id="KW-0687">Ribonucleoprotein</keyword>
<accession>A0A2M7QJG5</accession>
<dbReference type="NCBIfam" id="TIGR00060">
    <property type="entry name" value="L18_bact"/>
    <property type="match status" value="1"/>
</dbReference>
<protein>
    <recommendedName>
        <fullName evidence="6 7">Large ribosomal subunit protein uL18</fullName>
    </recommendedName>
</protein>
<comment type="caution">
    <text evidence="8">The sequence shown here is derived from an EMBL/GenBank/DDBJ whole genome shotgun (WGS) entry which is preliminary data.</text>
</comment>
<keyword evidence="2 7" id="KW-0699">rRNA-binding</keyword>
<dbReference type="GO" id="GO:0008097">
    <property type="term" value="F:5S rRNA binding"/>
    <property type="evidence" value="ECO:0007669"/>
    <property type="project" value="TreeGrafter"/>
</dbReference>
<dbReference type="InterPro" id="IPR004389">
    <property type="entry name" value="Ribosomal_uL18_bac-type"/>
</dbReference>
<dbReference type="GO" id="GO:0022625">
    <property type="term" value="C:cytosolic large ribosomal subunit"/>
    <property type="evidence" value="ECO:0007669"/>
    <property type="project" value="TreeGrafter"/>
</dbReference>
<dbReference type="CDD" id="cd00432">
    <property type="entry name" value="Ribosomal_L18_L5e"/>
    <property type="match status" value="1"/>
</dbReference>
<dbReference type="AlphaFoldDB" id="A0A2M7QJG5"/>
<proteinExistence type="inferred from homology"/>
<evidence type="ECO:0000256" key="7">
    <source>
        <dbReference type="HAMAP-Rule" id="MF_01337"/>
    </source>
</evidence>
<evidence type="ECO:0000256" key="5">
    <source>
        <dbReference type="ARBA" id="ARBA00023274"/>
    </source>
</evidence>
<evidence type="ECO:0000313" key="8">
    <source>
        <dbReference type="EMBL" id="PIY72096.1"/>
    </source>
</evidence>
<dbReference type="PANTHER" id="PTHR12899">
    <property type="entry name" value="39S RIBOSOMAL PROTEIN L18, MITOCHONDRIAL"/>
    <property type="match status" value="1"/>
</dbReference>
<dbReference type="HAMAP" id="MF_01337_B">
    <property type="entry name" value="Ribosomal_uL18_B"/>
    <property type="match status" value="1"/>
</dbReference>
<evidence type="ECO:0000256" key="4">
    <source>
        <dbReference type="ARBA" id="ARBA00022980"/>
    </source>
</evidence>
<evidence type="ECO:0000256" key="1">
    <source>
        <dbReference type="ARBA" id="ARBA00007116"/>
    </source>
</evidence>
<dbReference type="InterPro" id="IPR005484">
    <property type="entry name" value="Ribosomal_uL18_bac/plant/anim"/>
</dbReference>
<dbReference type="GO" id="GO:0003735">
    <property type="term" value="F:structural constituent of ribosome"/>
    <property type="evidence" value="ECO:0007669"/>
    <property type="project" value="InterPro"/>
</dbReference>
<dbReference type="PANTHER" id="PTHR12899:SF3">
    <property type="entry name" value="LARGE RIBOSOMAL SUBUNIT PROTEIN UL18M"/>
    <property type="match status" value="1"/>
</dbReference>
<dbReference type="SUPFAM" id="SSF53137">
    <property type="entry name" value="Translational machinery components"/>
    <property type="match status" value="1"/>
</dbReference>
<reference evidence="9" key="1">
    <citation type="submission" date="2017-09" db="EMBL/GenBank/DDBJ databases">
        <title>Depth-based differentiation of microbial function through sediment-hosted aquifers and enrichment of novel symbionts in the deep terrestrial subsurface.</title>
        <authorList>
            <person name="Probst A.J."/>
            <person name="Ladd B."/>
            <person name="Jarett J.K."/>
            <person name="Geller-Mcgrath D.E."/>
            <person name="Sieber C.M.K."/>
            <person name="Emerson J.B."/>
            <person name="Anantharaman K."/>
            <person name="Thomas B.C."/>
            <person name="Malmstrom R."/>
            <person name="Stieglmeier M."/>
            <person name="Klingl A."/>
            <person name="Woyke T."/>
            <person name="Ryan C.M."/>
            <person name="Banfield J.F."/>
        </authorList>
    </citation>
    <scope>NUCLEOTIDE SEQUENCE [LARGE SCALE GENOMIC DNA]</scope>
</reference>
<dbReference type="Pfam" id="PF00861">
    <property type="entry name" value="Ribosomal_L18p"/>
    <property type="match status" value="1"/>
</dbReference>
<evidence type="ECO:0000256" key="2">
    <source>
        <dbReference type="ARBA" id="ARBA00022730"/>
    </source>
</evidence>
<dbReference type="EMBL" id="PFLI01000094">
    <property type="protein sequence ID" value="PIY72096.1"/>
    <property type="molecule type" value="Genomic_DNA"/>
</dbReference>